<sequence length="165" mass="18198">MPRAQLAISAFGMVVPFSKEEYSWASAPRIFTKVVAGWSSAERLERVTSKKIVKFTGFGPPRKKLKGLIAIARKQGSPGTPPPLRRHAQPINFFPQLYPAWLSEVLVDYISRCGCHARRALHLVLGPEYGSCALLACSPTLGIYQDCAVALLQISKLCSDDRRKA</sequence>
<accession>A0A2V5HK93</accession>
<evidence type="ECO:0000313" key="1">
    <source>
        <dbReference type="EMBL" id="PYI24819.1"/>
    </source>
</evidence>
<name>A0A2V5HK93_ASPV1</name>
<evidence type="ECO:0000313" key="2">
    <source>
        <dbReference type="Proteomes" id="UP000249829"/>
    </source>
</evidence>
<dbReference type="EMBL" id="KZ825101">
    <property type="protein sequence ID" value="PYI24819.1"/>
    <property type="molecule type" value="Genomic_DNA"/>
</dbReference>
<dbReference type="Proteomes" id="UP000249829">
    <property type="component" value="Unassembled WGS sequence"/>
</dbReference>
<dbReference type="AlphaFoldDB" id="A0A2V5HK93"/>
<organism evidence="1 2">
    <name type="scientific">Aspergillus violaceofuscus (strain CBS 115571)</name>
    <dbReference type="NCBI Taxonomy" id="1450538"/>
    <lineage>
        <taxon>Eukaryota</taxon>
        <taxon>Fungi</taxon>
        <taxon>Dikarya</taxon>
        <taxon>Ascomycota</taxon>
        <taxon>Pezizomycotina</taxon>
        <taxon>Eurotiomycetes</taxon>
        <taxon>Eurotiomycetidae</taxon>
        <taxon>Eurotiales</taxon>
        <taxon>Aspergillaceae</taxon>
        <taxon>Aspergillus</taxon>
    </lineage>
</organism>
<protein>
    <submittedName>
        <fullName evidence="1">Uncharacterized protein</fullName>
    </submittedName>
</protein>
<keyword evidence="2" id="KW-1185">Reference proteome</keyword>
<reference evidence="1 2" key="1">
    <citation type="submission" date="2018-02" db="EMBL/GenBank/DDBJ databases">
        <title>The genomes of Aspergillus section Nigri reveals drivers in fungal speciation.</title>
        <authorList>
            <consortium name="DOE Joint Genome Institute"/>
            <person name="Vesth T.C."/>
            <person name="Nybo J."/>
            <person name="Theobald S."/>
            <person name="Brandl J."/>
            <person name="Frisvad J.C."/>
            <person name="Nielsen K.F."/>
            <person name="Lyhne E.K."/>
            <person name="Kogle M.E."/>
            <person name="Kuo A."/>
            <person name="Riley R."/>
            <person name="Clum A."/>
            <person name="Nolan M."/>
            <person name="Lipzen A."/>
            <person name="Salamov A."/>
            <person name="Henrissat B."/>
            <person name="Wiebenga A."/>
            <person name="De vries R.P."/>
            <person name="Grigoriev I.V."/>
            <person name="Mortensen U.H."/>
            <person name="Andersen M.R."/>
            <person name="Baker S.E."/>
        </authorList>
    </citation>
    <scope>NUCLEOTIDE SEQUENCE [LARGE SCALE GENOMIC DNA]</scope>
    <source>
        <strain evidence="1 2">CBS 115571</strain>
    </source>
</reference>
<gene>
    <name evidence="1" type="ORF">BO99DRAFT_408256</name>
</gene>
<proteinExistence type="predicted"/>